<dbReference type="InterPro" id="IPR027417">
    <property type="entry name" value="P-loop_NTPase"/>
</dbReference>
<dbReference type="STRING" id="1563157.AQS70_12370"/>
<evidence type="ECO:0000259" key="5">
    <source>
        <dbReference type="PROSITE" id="PS50109"/>
    </source>
</evidence>
<dbReference type="InterPro" id="IPR036890">
    <property type="entry name" value="HATPase_C_sf"/>
</dbReference>
<keyword evidence="3" id="KW-0597">Phosphoprotein</keyword>
<dbReference type="GO" id="GO:0000155">
    <property type="term" value="F:phosphorelay sensor kinase activity"/>
    <property type="evidence" value="ECO:0007669"/>
    <property type="project" value="InterPro"/>
</dbReference>
<dbReference type="GO" id="GO:0005524">
    <property type="term" value="F:ATP binding"/>
    <property type="evidence" value="ECO:0007669"/>
    <property type="project" value="InterPro"/>
</dbReference>
<dbReference type="Pfam" id="PF13191">
    <property type="entry name" value="AAA_16"/>
    <property type="match status" value="1"/>
</dbReference>
<dbReference type="PROSITE" id="PS50109">
    <property type="entry name" value="HIS_KIN"/>
    <property type="match status" value="1"/>
</dbReference>
<accession>A0A0Q0T1C4</accession>
<dbReference type="OrthoDB" id="9801841at2"/>
<dbReference type="InterPro" id="IPR053159">
    <property type="entry name" value="Hybrid_Histidine_Kinase"/>
</dbReference>
<comment type="caution">
    <text evidence="6">The sequence shown here is derived from an EMBL/GenBank/DDBJ whole genome shotgun (WGS) entry which is preliminary data.</text>
</comment>
<evidence type="ECO:0000256" key="3">
    <source>
        <dbReference type="ARBA" id="ARBA00022553"/>
    </source>
</evidence>
<evidence type="ECO:0000256" key="2">
    <source>
        <dbReference type="ARBA" id="ARBA00012438"/>
    </source>
</evidence>
<feature type="domain" description="Protein kinase" evidence="4">
    <location>
        <begin position="1"/>
        <end position="278"/>
    </location>
</feature>
<dbReference type="SMART" id="SM00387">
    <property type="entry name" value="HATPase_c"/>
    <property type="match status" value="1"/>
</dbReference>
<dbReference type="SMART" id="SM00065">
    <property type="entry name" value="GAF"/>
    <property type="match status" value="1"/>
</dbReference>
<reference evidence="6 7" key="1">
    <citation type="submission" date="2015-10" db="EMBL/GenBank/DDBJ databases">
        <title>Pseudomonas helleri sp. nov. and Pseudomonas weihenstephanensis sp. nov., isolated from raw cows milk.</title>
        <authorList>
            <person name="Von Neubeck M."/>
            <person name="Huptas C."/>
            <person name="Wenning M."/>
            <person name="Scherer S."/>
        </authorList>
    </citation>
    <scope>NUCLEOTIDE SEQUENCE [LARGE SCALE GENOMIC DNA]</scope>
    <source>
        <strain evidence="6 7">BSTT44</strain>
    </source>
</reference>
<dbReference type="InterPro" id="IPR003594">
    <property type="entry name" value="HATPase_dom"/>
</dbReference>
<organism evidence="6 7">
    <name type="scientific">Pseudomonas endophytica</name>
    <dbReference type="NCBI Taxonomy" id="1563157"/>
    <lineage>
        <taxon>Bacteria</taxon>
        <taxon>Pseudomonadati</taxon>
        <taxon>Pseudomonadota</taxon>
        <taxon>Gammaproteobacteria</taxon>
        <taxon>Pseudomonadales</taxon>
        <taxon>Pseudomonadaceae</taxon>
        <taxon>Pseudomonas</taxon>
    </lineage>
</organism>
<dbReference type="Gene3D" id="1.10.287.130">
    <property type="match status" value="1"/>
</dbReference>
<dbReference type="InterPro" id="IPR004358">
    <property type="entry name" value="Sig_transdc_His_kin-like_C"/>
</dbReference>
<dbReference type="PANTHER" id="PTHR43642">
    <property type="entry name" value="HYBRID SIGNAL TRANSDUCTION HISTIDINE KINASE G"/>
    <property type="match status" value="1"/>
</dbReference>
<dbReference type="RefSeq" id="WP_055103584.1">
    <property type="nucleotide sequence ID" value="NZ_LLWH01000180.1"/>
</dbReference>
<dbReference type="Gene3D" id="3.40.50.300">
    <property type="entry name" value="P-loop containing nucleotide triphosphate hydrolases"/>
    <property type="match status" value="1"/>
</dbReference>
<feature type="domain" description="Histidine kinase" evidence="5">
    <location>
        <begin position="1495"/>
        <end position="1709"/>
    </location>
</feature>
<dbReference type="SUPFAM" id="SSF52540">
    <property type="entry name" value="P-loop containing nucleoside triphosphate hydrolases"/>
    <property type="match status" value="1"/>
</dbReference>
<dbReference type="InterPro" id="IPR003018">
    <property type="entry name" value="GAF"/>
</dbReference>
<dbReference type="Pfam" id="PF00069">
    <property type="entry name" value="Pkinase"/>
    <property type="match status" value="1"/>
</dbReference>
<dbReference type="SUPFAM" id="SSF55781">
    <property type="entry name" value="GAF domain-like"/>
    <property type="match status" value="1"/>
</dbReference>
<keyword evidence="6" id="KW-0808">Transferase</keyword>
<dbReference type="Gene3D" id="1.10.510.10">
    <property type="entry name" value="Transferase(Phosphotransferase) domain 1"/>
    <property type="match status" value="1"/>
</dbReference>
<dbReference type="InterPro" id="IPR011009">
    <property type="entry name" value="Kinase-like_dom_sf"/>
</dbReference>
<evidence type="ECO:0000256" key="1">
    <source>
        <dbReference type="ARBA" id="ARBA00000085"/>
    </source>
</evidence>
<dbReference type="EC" id="2.7.13.3" evidence="2"/>
<dbReference type="Gene3D" id="3.30.565.10">
    <property type="entry name" value="Histidine kinase-like ATPase, C-terminal domain"/>
    <property type="match status" value="1"/>
</dbReference>
<dbReference type="SUPFAM" id="SSF56112">
    <property type="entry name" value="Protein kinase-like (PK-like)"/>
    <property type="match status" value="1"/>
</dbReference>
<comment type="catalytic activity">
    <reaction evidence="1">
        <text>ATP + protein L-histidine = ADP + protein N-phospho-L-histidine.</text>
        <dbReference type="EC" id="2.7.13.3"/>
    </reaction>
</comment>
<evidence type="ECO:0000259" key="4">
    <source>
        <dbReference type="PROSITE" id="PS50011"/>
    </source>
</evidence>
<dbReference type="PROSITE" id="PS50011">
    <property type="entry name" value="PROTEIN_KINASE_DOM"/>
    <property type="match status" value="1"/>
</dbReference>
<keyword evidence="6" id="KW-0418">Kinase</keyword>
<evidence type="ECO:0000313" key="6">
    <source>
        <dbReference type="EMBL" id="KQB52962.1"/>
    </source>
</evidence>
<dbReference type="InterPro" id="IPR041664">
    <property type="entry name" value="AAA_16"/>
</dbReference>
<dbReference type="EMBL" id="LLWH01000180">
    <property type="protein sequence ID" value="KQB52962.1"/>
    <property type="molecule type" value="Genomic_DNA"/>
</dbReference>
<dbReference type="Proteomes" id="UP000050342">
    <property type="component" value="Unassembled WGS sequence"/>
</dbReference>
<dbReference type="PANTHER" id="PTHR43642:SF1">
    <property type="entry name" value="HYBRID SIGNAL TRANSDUCTION HISTIDINE KINASE G"/>
    <property type="match status" value="1"/>
</dbReference>
<proteinExistence type="predicted"/>
<dbReference type="SUPFAM" id="SSF47384">
    <property type="entry name" value="Homodimeric domain of signal transducing histidine kinase"/>
    <property type="match status" value="1"/>
</dbReference>
<dbReference type="InterPro" id="IPR005467">
    <property type="entry name" value="His_kinase_dom"/>
</dbReference>
<gene>
    <name evidence="6" type="ORF">AQS70_12370</name>
</gene>
<dbReference type="Pfam" id="PF01590">
    <property type="entry name" value="GAF"/>
    <property type="match status" value="1"/>
</dbReference>
<dbReference type="CDD" id="cd00082">
    <property type="entry name" value="HisKA"/>
    <property type="match status" value="1"/>
</dbReference>
<evidence type="ECO:0000313" key="7">
    <source>
        <dbReference type="Proteomes" id="UP000050342"/>
    </source>
</evidence>
<protein>
    <recommendedName>
        <fullName evidence="2">histidine kinase</fullName>
        <ecNumber evidence="2">2.7.13.3</ecNumber>
    </recommendedName>
</protein>
<name>A0A0Q0T1C4_9PSED</name>
<sequence>MLERRLPHRLFRKEIMLDEDWLNRCSVSLRGHEGELTYCEFFDPQTSKTWMAARAPIESPAACQRLERDNRIHLEPEWAILPVGFVRSAEGPLMIYPLSCDPSFNDLVLAGGVAFERFLALATNAANSLALAHEKGVIHGSLQAQHIVARDDDSVRLSCFRADTLELINMESATTEHWNYLAPEQVCPHGSVTDHRSDIYALGAALYQLLVGELPLAGRDKLHWRQLHAGVQVKPPVQIKPDVAPMLSDILLKTLAKEPNARYQSAKALAVDLAHCLRQQSENQCISAFALATADVMPMSGDLLFGRVDEQAKVENILRVLRRDSSPRLLTVSGPAGGGKSTLVNASLRAHTQIYWASGKCNGSDLAIPYGPWREILGSLTTQLLIKNSSDLDTIKAEVTRRLKGRGKLLVKLAPYLKLIIGPVAELSEKPTRLALDKENRAILDFLDFFGTPGHPLVIFLDDMQWADDSTHCLLREYLARPLRNTLLVTAYRTEDHKASQAVDLSQLQRGSSTALIGDHISLPALSIEAVRALIAQRFHTHAESVVEVARLVHEKTAGNPFFVNQILKVMVEDALVEFNSDTMCWTWHLQAIAQHRYADNVADLMIQRLRRLPTSQHEILRVIAAVGGKCDEVVLASLVNIDPDRLSNRLKSLASGGFLALTQAGILFTHDRVLEAAYQLTPPAQRPKQHAEIAIALHQKYRDELSQLTFEIANQVHLSEKSAYPPEQADDFIALLLEAAARARDAAAFDQASGYLLSAEQLLQSSRCDPLRVKFAFAIMCQAADCDMQLSDMLGAQVKIEACMRRAGNVLERARAHKLKAKLLTLGSDYESAIGEALQGLDALGISMRRGILPDLVAFEHAKIQKLISSRGVFGLESLPKIKDPEAEVAIELLATLSSSFFIEDDIRFLHLAKIIELSLEYGLACGSTYGLSWYGVMIAERFGEYHDGYSCCLAAIKIIERYGFETDLTGALVALDQVSAWTAPLEYSKQKATEAFDTGYLSGDLAMACYACNHLVSDSLIMGNHLQEVAEVIERGLKVVRHYDYADVEAILVAQERFVQDLSQDLSSGRVMELAFVEAALCDAIAGGAVSKTTLFFSGLYAGMSAFYLGNIPYAMRRLQAAHTVAWAAPAHINLSDLYLFYSLVLGSPEAPGTLESKLKTLTKNRDRFAQWAALNPVTFRNKLLLIEGVIAKLNGDGLVAIRCFDQAQIAAAAAGFIHEQALAHEQLAEVCIPSGLISGANLHLRVARDCFHIWGANGKVRQLETLHPFLRIQPIQETFRSASQANLDLKVGIEAARALSEEVLLERLIETLMSLLMQHSGADHGALLIVSGAEFQMAARADISDEGLTVTMENCQKFMTQAPVSVLNATMRTKATLVLHDALLECPDVFRSELQRRNARSVLCLPLLKQGVLIGLVYLENRRVPSLFGSQRLAMLEIFASQAAVSLQAAKFYTRLAEDNQIKAQMEEEVRRSRAELARSAHMQVMGELSASIAHEISQPLLGIASNAAASLRWLKRGTPNMDEAIAGLEDIRADSERAAGIVRALRALAKQTHVQLKATCVDDVILEVVRLTSADVVKQGVKLDTELDAPAPVMADPVQIQQLIYNLITNGLEALSGFRTGDGALRITSRTLGDEIEIRVDDNGPGIPAQEREKIFDPFYTTKDHGLGMGLAICNSVVRAHGGSLHANTSSCGGCRIRFTLPCNPQS</sequence>
<dbReference type="InterPro" id="IPR036097">
    <property type="entry name" value="HisK_dim/P_sf"/>
</dbReference>
<dbReference type="SUPFAM" id="SSF55874">
    <property type="entry name" value="ATPase domain of HSP90 chaperone/DNA topoisomerase II/histidine kinase"/>
    <property type="match status" value="1"/>
</dbReference>
<dbReference type="Pfam" id="PF02518">
    <property type="entry name" value="HATPase_c"/>
    <property type="match status" value="1"/>
</dbReference>
<dbReference type="PRINTS" id="PR00344">
    <property type="entry name" value="BCTRLSENSOR"/>
</dbReference>
<dbReference type="InterPro" id="IPR000719">
    <property type="entry name" value="Prot_kinase_dom"/>
</dbReference>
<dbReference type="InterPro" id="IPR003661">
    <property type="entry name" value="HisK_dim/P_dom"/>
</dbReference>
<keyword evidence="7" id="KW-1185">Reference proteome</keyword>
<dbReference type="SMART" id="SM00388">
    <property type="entry name" value="HisKA"/>
    <property type="match status" value="1"/>
</dbReference>
<dbReference type="Gene3D" id="3.30.450.40">
    <property type="match status" value="1"/>
</dbReference>
<dbReference type="InterPro" id="IPR029016">
    <property type="entry name" value="GAF-like_dom_sf"/>
</dbReference>